<keyword evidence="3" id="KW-1185">Reference proteome</keyword>
<feature type="compositionally biased region" description="Basic and acidic residues" evidence="1">
    <location>
        <begin position="33"/>
        <end position="46"/>
    </location>
</feature>
<sequence length="174" mass="19153">MPDSLYRGGIMIVAPLPVLDLAPAQPPAATLHVDRVGAVQEREARQRDRRRRQPPEEGARHGRSLFDDIVDEVDPTGALEPDHEERLRQNLRGLVRSGAPVASPAAGRELDHVVDHLAPQHAHLSDAERLENARLADALRQCLAVHSDGARKISTYLQALMAQNGEIHHVELTV</sequence>
<evidence type="ECO:0000313" key="3">
    <source>
        <dbReference type="Proteomes" id="UP000197153"/>
    </source>
</evidence>
<dbReference type="EMBL" id="CP022111">
    <property type="protein sequence ID" value="ASG22867.1"/>
    <property type="molecule type" value="Genomic_DNA"/>
</dbReference>
<feature type="compositionally biased region" description="Basic and acidic residues" evidence="1">
    <location>
        <begin position="53"/>
        <end position="66"/>
    </location>
</feature>
<gene>
    <name evidence="2" type="ORF">Y958_18390</name>
</gene>
<accession>A0A248JVX6</accession>
<proteinExistence type="predicted"/>
<organism evidence="2 3">
    <name type="scientific">Nitrospirillum viridazoti CBAmc</name>
    <dbReference type="NCBI Taxonomy" id="1441467"/>
    <lineage>
        <taxon>Bacteria</taxon>
        <taxon>Pseudomonadati</taxon>
        <taxon>Pseudomonadota</taxon>
        <taxon>Alphaproteobacteria</taxon>
        <taxon>Rhodospirillales</taxon>
        <taxon>Azospirillaceae</taxon>
        <taxon>Nitrospirillum</taxon>
        <taxon>Nitrospirillum viridazoti</taxon>
    </lineage>
</organism>
<dbReference type="Proteomes" id="UP000197153">
    <property type="component" value="Chromosome 2"/>
</dbReference>
<dbReference type="KEGG" id="nao:Y958_18390"/>
<name>A0A248JVX6_9PROT</name>
<feature type="region of interest" description="Disordered" evidence="1">
    <location>
        <begin position="33"/>
        <end position="66"/>
    </location>
</feature>
<dbReference type="AlphaFoldDB" id="A0A248JVX6"/>
<protein>
    <submittedName>
        <fullName evidence="2">Uncharacterized protein</fullName>
    </submittedName>
</protein>
<evidence type="ECO:0000313" key="2">
    <source>
        <dbReference type="EMBL" id="ASG22867.1"/>
    </source>
</evidence>
<evidence type="ECO:0000256" key="1">
    <source>
        <dbReference type="SAM" id="MobiDB-lite"/>
    </source>
</evidence>
<reference evidence="2 3" key="1">
    <citation type="submission" date="2017-06" db="EMBL/GenBank/DDBJ databases">
        <title>Complete genome sequence of Nitrospirillum amazonense strain CBAmC, an endophytic nitrogen-fixing and plant growth-promoting bacterium, isolated from sugarcane.</title>
        <authorList>
            <person name="Schwab S."/>
            <person name="dos Santos Teixeira K.R."/>
            <person name="Simoes Araujo J.L."/>
            <person name="Soares Vidal M."/>
            <person name="Borges de Freitas H.R."/>
            <person name="Rivello Crivelaro A.L."/>
            <person name="Bueno de Camargo Nunes A."/>
            <person name="dos Santos C.M."/>
            <person name="Palmeira da Silva Rosa D."/>
            <person name="da Silva Padilha D."/>
            <person name="da Silva E."/>
            <person name="Araujo Terra L."/>
            <person name="Soares Mendes V."/>
            <person name="Farinelli L."/>
            <person name="Magalhaes Cruz L."/>
            <person name="Baldani J.I."/>
        </authorList>
    </citation>
    <scope>NUCLEOTIDE SEQUENCE [LARGE SCALE GENOMIC DNA]</scope>
    <source>
        <strain evidence="2 3">CBAmC</strain>
    </source>
</reference>